<dbReference type="Gene3D" id="1.10.10.10">
    <property type="entry name" value="Winged helix-like DNA-binding domain superfamily/Winged helix DNA-binding domain"/>
    <property type="match status" value="1"/>
</dbReference>
<dbReference type="OrthoDB" id="5358347at2"/>
<dbReference type="SUPFAM" id="SSF46785">
    <property type="entry name" value="Winged helix' DNA-binding domain"/>
    <property type="match status" value="1"/>
</dbReference>
<evidence type="ECO:0000313" key="5">
    <source>
        <dbReference type="EMBL" id="KOY14143.1"/>
    </source>
</evidence>
<dbReference type="InterPro" id="IPR000835">
    <property type="entry name" value="HTH_MarR-typ"/>
</dbReference>
<evidence type="ECO:0000256" key="3">
    <source>
        <dbReference type="ARBA" id="ARBA00023163"/>
    </source>
</evidence>
<keyword evidence="2" id="KW-0238">DNA-binding</keyword>
<name>A0A0M9BKN2_9BACL</name>
<dbReference type="PATRIC" id="fig|1705561.3.peg.4864"/>
<dbReference type="AlphaFoldDB" id="A0A0M9BKN2"/>
<evidence type="ECO:0000259" key="4">
    <source>
        <dbReference type="PROSITE" id="PS50995"/>
    </source>
</evidence>
<proteinExistence type="predicted"/>
<evidence type="ECO:0000256" key="2">
    <source>
        <dbReference type="ARBA" id="ARBA00023125"/>
    </source>
</evidence>
<gene>
    <name evidence="5" type="ORF">AMS66_23250</name>
</gene>
<dbReference type="EMBL" id="LITU01000074">
    <property type="protein sequence ID" value="KOY14143.1"/>
    <property type="molecule type" value="Genomic_DNA"/>
</dbReference>
<dbReference type="InterPro" id="IPR036390">
    <property type="entry name" value="WH_DNA-bd_sf"/>
</dbReference>
<protein>
    <submittedName>
        <fullName evidence="5">Transcriptional regulator</fullName>
    </submittedName>
</protein>
<evidence type="ECO:0000313" key="6">
    <source>
        <dbReference type="Proteomes" id="UP000037688"/>
    </source>
</evidence>
<keyword evidence="6" id="KW-1185">Reference proteome</keyword>
<sequence length="161" mass="19012">MQPMDHSKQWIFKSFIHLMSQQDIRESKLSVRMSEELHKFEKEFGEKGNLTLSEIHLIACIGDFSPINVTSISEKTGLTKGSITRISKKLLKLALIKRQQINDNKKEVYYSLTSKGQKVYVIHHRIHQEIEERFMNFLDKYTADELVFASKFIQDLKEWDY</sequence>
<keyword evidence="3" id="KW-0804">Transcription</keyword>
<organism evidence="5 6">
    <name type="scientific">Paenibacillus xylanivorans</name>
    <dbReference type="NCBI Taxonomy" id="1705561"/>
    <lineage>
        <taxon>Bacteria</taxon>
        <taxon>Bacillati</taxon>
        <taxon>Bacillota</taxon>
        <taxon>Bacilli</taxon>
        <taxon>Bacillales</taxon>
        <taxon>Paenibacillaceae</taxon>
        <taxon>Paenibacillus</taxon>
    </lineage>
</organism>
<dbReference type="GO" id="GO:0003700">
    <property type="term" value="F:DNA-binding transcription factor activity"/>
    <property type="evidence" value="ECO:0007669"/>
    <property type="project" value="InterPro"/>
</dbReference>
<dbReference type="Proteomes" id="UP000037688">
    <property type="component" value="Unassembled WGS sequence"/>
</dbReference>
<dbReference type="InterPro" id="IPR036388">
    <property type="entry name" value="WH-like_DNA-bd_sf"/>
</dbReference>
<dbReference type="GO" id="GO:0003677">
    <property type="term" value="F:DNA binding"/>
    <property type="evidence" value="ECO:0007669"/>
    <property type="project" value="UniProtKB-KW"/>
</dbReference>
<accession>A0A0M9BKN2</accession>
<dbReference type="PROSITE" id="PS50995">
    <property type="entry name" value="HTH_MARR_2"/>
    <property type="match status" value="1"/>
</dbReference>
<dbReference type="Pfam" id="PF01047">
    <property type="entry name" value="MarR"/>
    <property type="match status" value="1"/>
</dbReference>
<comment type="caution">
    <text evidence="5">The sequence shown here is derived from an EMBL/GenBank/DDBJ whole genome shotgun (WGS) entry which is preliminary data.</text>
</comment>
<evidence type="ECO:0000256" key="1">
    <source>
        <dbReference type="ARBA" id="ARBA00023015"/>
    </source>
</evidence>
<feature type="domain" description="HTH marR-type" evidence="4">
    <location>
        <begin position="26"/>
        <end position="158"/>
    </location>
</feature>
<dbReference type="PANTHER" id="PTHR35790">
    <property type="entry name" value="HTH-TYPE TRANSCRIPTIONAL REGULATOR PCHR"/>
    <property type="match status" value="1"/>
</dbReference>
<keyword evidence="1" id="KW-0805">Transcription regulation</keyword>
<dbReference type="SMART" id="SM00347">
    <property type="entry name" value="HTH_MARR"/>
    <property type="match status" value="1"/>
</dbReference>
<reference evidence="5 6" key="1">
    <citation type="submission" date="2015-08" db="EMBL/GenBank/DDBJ databases">
        <title>Draft genome sequence of cellulolytic and xylanolytic Paenibacillus sp. A59, isolated from a decaying forest soil from Patagonia, Argentina.</title>
        <authorList>
            <person name="Ghio S."/>
            <person name="Caceres A.M."/>
            <person name="Talia P."/>
            <person name="Grasso D."/>
            <person name="Campos E."/>
        </authorList>
    </citation>
    <scope>NUCLEOTIDE SEQUENCE [LARGE SCALE GENOMIC DNA]</scope>
    <source>
        <strain evidence="5 6">A59</strain>
    </source>
</reference>
<dbReference type="PANTHER" id="PTHR35790:SF4">
    <property type="entry name" value="HTH-TYPE TRANSCRIPTIONAL REGULATOR PCHR"/>
    <property type="match status" value="1"/>
</dbReference>
<dbReference type="RefSeq" id="WP_053783064.1">
    <property type="nucleotide sequence ID" value="NZ_LITU01000074.1"/>
</dbReference>
<dbReference type="InterPro" id="IPR052067">
    <property type="entry name" value="Metal_resp_HTH_trans_reg"/>
</dbReference>